<evidence type="ECO:0000313" key="7">
    <source>
        <dbReference type="Proteomes" id="UP000008952"/>
    </source>
</evidence>
<dbReference type="Gene3D" id="3.40.50.880">
    <property type="match status" value="1"/>
</dbReference>
<dbReference type="PROSITE" id="PS51273">
    <property type="entry name" value="GATASE_TYPE_1"/>
    <property type="match status" value="1"/>
</dbReference>
<dbReference type="RefSeq" id="WP_008040652.1">
    <property type="nucleotide sequence ID" value="NZ_JH725147.1"/>
</dbReference>
<gene>
    <name evidence="6" type="ORF">ME5_01919</name>
</gene>
<proteinExistence type="inferred from homology"/>
<dbReference type="SUPFAM" id="SSF52317">
    <property type="entry name" value="Class I glutamine amidotransferase-like"/>
    <property type="match status" value="1"/>
</dbReference>
<comment type="function">
    <text evidence="3">Involved in the breakdown of putrescine via hydrolysis of the gamma-glutamyl linkage of gamma-glutamyl-gamma-aminobutyrate.</text>
</comment>
<dbReference type="PATRIC" id="fig|1094558.3.peg.2057"/>
<dbReference type="PANTHER" id="PTHR43235:SF1">
    <property type="entry name" value="GLUTAMINE AMIDOTRANSFERASE PB2B2.05-RELATED"/>
    <property type="match status" value="1"/>
</dbReference>
<dbReference type="InterPro" id="IPR011697">
    <property type="entry name" value="Peptidase_C26"/>
</dbReference>
<evidence type="ECO:0000256" key="3">
    <source>
        <dbReference type="ARBA" id="ARBA00055068"/>
    </source>
</evidence>
<evidence type="ECO:0000256" key="5">
    <source>
        <dbReference type="ARBA" id="ARBA00066788"/>
    </source>
</evidence>
<dbReference type="HOGENOM" id="CLU_030756_0_0_5"/>
<comment type="caution">
    <text evidence="6">The sequence shown here is derived from an EMBL/GenBank/DDBJ whole genome shotgun (WGS) entry which is preliminary data.</text>
</comment>
<dbReference type="FunFam" id="3.40.50.880:FF:000030">
    <property type="entry name" value="Gamma-glutamyl-gamma-aminobutyrate hydrolase PuuD"/>
    <property type="match status" value="1"/>
</dbReference>
<comment type="catalytic activity">
    <reaction evidence="2">
        <text>4-(gamma-L-glutamylamino)butanoate + H2O = 4-aminobutanoate + L-glutamate</text>
        <dbReference type="Rhea" id="RHEA:19737"/>
        <dbReference type="ChEBI" id="CHEBI:15377"/>
        <dbReference type="ChEBI" id="CHEBI:29985"/>
        <dbReference type="ChEBI" id="CHEBI:58800"/>
        <dbReference type="ChEBI" id="CHEBI:59888"/>
        <dbReference type="EC" id="3.5.1.94"/>
    </reaction>
</comment>
<dbReference type="GO" id="GO:0033969">
    <property type="term" value="F:gamma-glutamyl-gamma-aminobutyrate hydrolase activity"/>
    <property type="evidence" value="ECO:0007669"/>
    <property type="project" value="UniProtKB-EC"/>
</dbReference>
<dbReference type="EC" id="3.5.1.94" evidence="5"/>
<organism evidence="6 7">
    <name type="scientific">Bartonella tamiae Th239</name>
    <dbReference type="NCBI Taxonomy" id="1094558"/>
    <lineage>
        <taxon>Bacteria</taxon>
        <taxon>Pseudomonadati</taxon>
        <taxon>Pseudomonadota</taxon>
        <taxon>Alphaproteobacteria</taxon>
        <taxon>Hyphomicrobiales</taxon>
        <taxon>Bartonellaceae</taxon>
        <taxon>Bartonella</taxon>
    </lineage>
</organism>
<dbReference type="eggNOG" id="COG2071">
    <property type="taxonomic scope" value="Bacteria"/>
</dbReference>
<dbReference type="Pfam" id="PF07722">
    <property type="entry name" value="Peptidase_C26"/>
    <property type="match status" value="1"/>
</dbReference>
<dbReference type="Proteomes" id="UP000008952">
    <property type="component" value="Unassembled WGS sequence"/>
</dbReference>
<dbReference type="OrthoDB" id="9813383at2"/>
<keyword evidence="7" id="KW-1185">Reference proteome</keyword>
<dbReference type="STRING" id="1094558.ME5_01919"/>
<accession>J0ZLR6</accession>
<dbReference type="InterPro" id="IPR029062">
    <property type="entry name" value="Class_I_gatase-like"/>
</dbReference>
<dbReference type="AlphaFoldDB" id="J0ZLR6"/>
<reference evidence="6 7" key="1">
    <citation type="submission" date="2012-03" db="EMBL/GenBank/DDBJ databases">
        <title>The Genome Sequence of Bartonella tamiae Th239.</title>
        <authorList>
            <consortium name="The Broad Institute Genome Sequencing Platform"/>
            <consortium name="The Broad Institute Genome Sequencing Center for Infectious Disease"/>
            <person name="Feldgarden M."/>
            <person name="Kirby J."/>
            <person name="Kosoy M."/>
            <person name="Birtles R."/>
            <person name="Probert W.S."/>
            <person name="Chiaraviglio L."/>
            <person name="Young S.K."/>
            <person name="Zeng Q."/>
            <person name="Gargeya S."/>
            <person name="Fitzgerald M."/>
            <person name="Haas B."/>
            <person name="Abouelleil A."/>
            <person name="Alvarado L."/>
            <person name="Arachchi H.M."/>
            <person name="Berlin A."/>
            <person name="Chapman S.B."/>
            <person name="Gearin G."/>
            <person name="Goldberg J."/>
            <person name="Griggs A."/>
            <person name="Gujja S."/>
            <person name="Hansen M."/>
            <person name="Heiman D."/>
            <person name="Howarth C."/>
            <person name="Larimer J."/>
            <person name="Lui A."/>
            <person name="MacDonald P.J.P."/>
            <person name="McCowen C."/>
            <person name="Montmayeur A."/>
            <person name="Murphy C."/>
            <person name="Neiman D."/>
            <person name="Pearson M."/>
            <person name="Priest M."/>
            <person name="Roberts A."/>
            <person name="Saif S."/>
            <person name="Shea T."/>
            <person name="Sisk P."/>
            <person name="Stolte C."/>
            <person name="Sykes S."/>
            <person name="Wortman J."/>
            <person name="Nusbaum C."/>
            <person name="Birren B."/>
        </authorList>
    </citation>
    <scope>NUCLEOTIDE SEQUENCE [LARGE SCALE GENOMIC DNA]</scope>
    <source>
        <strain evidence="6 7">Th239</strain>
    </source>
</reference>
<sequence length="255" mass="27833">MTLASKPLIALPADCPFFDGYIWHAAPEQYIKAAQNVAKVTPVIVPSIGNIADLSSILNCVDGVLITGAKSNIEPHHYGQKSTAQHEPFDPSRDNASLALIRATIERQLPLLAICRGLQELNVALGGTLSAALQEIEGKIDHRATQTTDNDQKFAIHQTVHINHEGCLATILGEDTILVNSVHQQGIEQLAPRLIAEATAPDGTIEAVRVKNTQNFALGLQWHPEYWAETDTSSRKIFEAFGKAVYCHHKLRLNA</sequence>
<name>J0ZLR6_9HYPH</name>
<dbReference type="EMBL" id="AIMB01000008">
    <property type="protein sequence ID" value="EJF89368.1"/>
    <property type="molecule type" value="Genomic_DNA"/>
</dbReference>
<dbReference type="GO" id="GO:0006598">
    <property type="term" value="P:polyamine catabolic process"/>
    <property type="evidence" value="ECO:0007669"/>
    <property type="project" value="TreeGrafter"/>
</dbReference>
<protein>
    <recommendedName>
        <fullName evidence="5">gamma-glutamyl-gamma-aminobutyrate hydrolase</fullName>
        <ecNumber evidence="5">3.5.1.94</ecNumber>
    </recommendedName>
</protein>
<dbReference type="InterPro" id="IPR044668">
    <property type="entry name" value="PuuD-like"/>
</dbReference>
<evidence type="ECO:0000313" key="6">
    <source>
        <dbReference type="EMBL" id="EJF89368.1"/>
    </source>
</evidence>
<comment type="similarity">
    <text evidence="1">Belongs to the peptidase C26 family.</text>
</comment>
<evidence type="ECO:0000256" key="4">
    <source>
        <dbReference type="ARBA" id="ARBA00060634"/>
    </source>
</evidence>
<dbReference type="CDD" id="cd01745">
    <property type="entry name" value="GATase1_2"/>
    <property type="match status" value="1"/>
</dbReference>
<evidence type="ECO:0000256" key="2">
    <source>
        <dbReference type="ARBA" id="ARBA00052718"/>
    </source>
</evidence>
<comment type="pathway">
    <text evidence="4">Amine and polyamine degradation; putrescine degradation; 4-aminobutanoate from putrescine: step 4/4.</text>
</comment>
<dbReference type="PANTHER" id="PTHR43235">
    <property type="entry name" value="GLUTAMINE AMIDOTRANSFERASE PB2B2.05-RELATED"/>
    <property type="match status" value="1"/>
</dbReference>
<evidence type="ECO:0000256" key="1">
    <source>
        <dbReference type="ARBA" id="ARBA00011083"/>
    </source>
</evidence>
<dbReference type="GO" id="GO:0005829">
    <property type="term" value="C:cytosol"/>
    <property type="evidence" value="ECO:0007669"/>
    <property type="project" value="TreeGrafter"/>
</dbReference>